<proteinExistence type="predicted"/>
<accession>A0ABV0EP52</accession>
<feature type="transmembrane region" description="Helical" evidence="2">
    <location>
        <begin position="32"/>
        <end position="51"/>
    </location>
</feature>
<evidence type="ECO:0000256" key="1">
    <source>
        <dbReference type="SAM" id="MobiDB-lite"/>
    </source>
</evidence>
<evidence type="ECO:0000259" key="3">
    <source>
        <dbReference type="SMART" id="SM00892"/>
    </source>
</evidence>
<dbReference type="RefSeq" id="WP_207703158.1">
    <property type="nucleotide sequence ID" value="NZ_JAFREL020000002.1"/>
</dbReference>
<dbReference type="Pfam" id="PF13930">
    <property type="entry name" value="Endonuclea_NS_2"/>
    <property type="match status" value="1"/>
</dbReference>
<feature type="region of interest" description="Disordered" evidence="1">
    <location>
        <begin position="325"/>
        <end position="353"/>
    </location>
</feature>
<feature type="compositionally biased region" description="Low complexity" evidence="1">
    <location>
        <begin position="328"/>
        <end position="346"/>
    </location>
</feature>
<dbReference type="Proteomes" id="UP000664357">
    <property type="component" value="Unassembled WGS sequence"/>
</dbReference>
<feature type="transmembrane region" description="Helical" evidence="2">
    <location>
        <begin position="6"/>
        <end position="25"/>
    </location>
</feature>
<gene>
    <name evidence="4" type="ORF">JZO67_002354</name>
</gene>
<feature type="domain" description="DNA/RNA non-specific endonuclease/pyrophosphatase/phosphodiesterase" evidence="3">
    <location>
        <begin position="152"/>
        <end position="308"/>
    </location>
</feature>
<keyword evidence="2" id="KW-1133">Transmembrane helix</keyword>
<dbReference type="Gene3D" id="3.40.570.10">
    <property type="entry name" value="Extracellular Endonuclease, subunit A"/>
    <property type="match status" value="1"/>
</dbReference>
<dbReference type="EMBL" id="JAFREL020000002">
    <property type="protein sequence ID" value="MEO1770402.1"/>
    <property type="molecule type" value="Genomic_DNA"/>
</dbReference>
<evidence type="ECO:0000256" key="2">
    <source>
        <dbReference type="SAM" id="Phobius"/>
    </source>
</evidence>
<organism evidence="4 5">
    <name type="scientific">Candidatus Enterococcus ferrettii</name>
    <dbReference type="NCBI Taxonomy" id="2815324"/>
    <lineage>
        <taxon>Bacteria</taxon>
        <taxon>Bacillati</taxon>
        <taxon>Bacillota</taxon>
        <taxon>Bacilli</taxon>
        <taxon>Lactobacillales</taxon>
        <taxon>Enterococcaceae</taxon>
        <taxon>Enterococcus</taxon>
    </lineage>
</organism>
<feature type="compositionally biased region" description="Basic and acidic residues" evidence="1">
    <location>
        <begin position="86"/>
        <end position="102"/>
    </location>
</feature>
<evidence type="ECO:0000313" key="5">
    <source>
        <dbReference type="Proteomes" id="UP000664357"/>
    </source>
</evidence>
<name>A0ABV0EP52_9ENTE</name>
<keyword evidence="2" id="KW-0812">Transmembrane</keyword>
<dbReference type="InterPro" id="IPR044929">
    <property type="entry name" value="DNA/RNA_non-sp_Endonuclease_sf"/>
</dbReference>
<keyword evidence="2" id="KW-0472">Membrane</keyword>
<dbReference type="InterPro" id="IPR044927">
    <property type="entry name" value="Endonuclea_NS_2"/>
</dbReference>
<feature type="region of interest" description="Disordered" evidence="1">
    <location>
        <begin position="68"/>
        <end position="106"/>
    </location>
</feature>
<protein>
    <submittedName>
        <fullName evidence="4">DNA-entry nuclease</fullName>
    </submittedName>
</protein>
<sequence>MSTILILMGLICFVLSLIHMFQSFFRKISQRNGLAILALAVTMIITGTALAPPVETVYAAKSNAKSEKVVKESSTKKNNSKKNHQQKADDKKVPSKREKAEQQEALDGIPTRIKQENDQLAVLNYSGTQTIAVNNNVPTFSDGDLSLANKAWEVYGDLDNLNRASYAEAMLNKSLMPTKKRGDISKVKPTGWHNKKLGKSYLYNRSHLIGYTLSGENDNWKNLITGTAQLNNPEMLRHEMDIKAYLEKNKKNYVRYSVTPVFRGDELLARGVHLMAKSINTDAINFNVYIFNVQEGITLNYSDGTSQANKDIAAQQNEVFEESELEAQQDAQTQQEQQSAPPSAQEYVDVNGNGLIKGSKNGIYHIPGSQYYGRTTSPAAWFKTVEEAEQAGYRSPK</sequence>
<dbReference type="InterPro" id="IPR001604">
    <property type="entry name" value="Endo_G_ENPP1-like_dom"/>
</dbReference>
<reference evidence="4 5" key="1">
    <citation type="submission" date="2024-02" db="EMBL/GenBank/DDBJ databases">
        <title>The Genome Sequence of Enterococcus sp. DIV0159.</title>
        <authorList>
            <person name="Earl A."/>
            <person name="Manson A."/>
            <person name="Gilmore M."/>
            <person name="Sanders J."/>
            <person name="Shea T."/>
            <person name="Howe W."/>
            <person name="Livny J."/>
            <person name="Cuomo C."/>
            <person name="Neafsey D."/>
            <person name="Birren B."/>
        </authorList>
    </citation>
    <scope>NUCLEOTIDE SEQUENCE [LARGE SCALE GENOMIC DNA]</scope>
    <source>
        <strain evidence="4 5">665A</strain>
    </source>
</reference>
<keyword evidence="5" id="KW-1185">Reference proteome</keyword>
<evidence type="ECO:0000313" key="4">
    <source>
        <dbReference type="EMBL" id="MEO1770402.1"/>
    </source>
</evidence>
<dbReference type="SMART" id="SM00892">
    <property type="entry name" value="Endonuclease_NS"/>
    <property type="match status" value="1"/>
</dbReference>
<comment type="caution">
    <text evidence="4">The sequence shown here is derived from an EMBL/GenBank/DDBJ whole genome shotgun (WGS) entry which is preliminary data.</text>
</comment>